<proteinExistence type="predicted"/>
<dbReference type="OrthoDB" id="3003465at2759"/>
<reference evidence="4" key="1">
    <citation type="journal article" date="2017" name="Nat. Ecol. Evol.">
        <title>Genome expansion and lineage-specific genetic innovations in the forest pathogenic fungi Armillaria.</title>
        <authorList>
            <person name="Sipos G."/>
            <person name="Prasanna A.N."/>
            <person name="Walter M.C."/>
            <person name="O'Connor E."/>
            <person name="Balint B."/>
            <person name="Krizsan K."/>
            <person name="Kiss B."/>
            <person name="Hess J."/>
            <person name="Varga T."/>
            <person name="Slot J."/>
            <person name="Riley R."/>
            <person name="Boka B."/>
            <person name="Rigling D."/>
            <person name="Barry K."/>
            <person name="Lee J."/>
            <person name="Mihaltcheva S."/>
            <person name="LaButti K."/>
            <person name="Lipzen A."/>
            <person name="Waldron R."/>
            <person name="Moloney N.M."/>
            <person name="Sperisen C."/>
            <person name="Kredics L."/>
            <person name="Vagvoelgyi C."/>
            <person name="Patrignani A."/>
            <person name="Fitzpatrick D."/>
            <person name="Nagy I."/>
            <person name="Doyle S."/>
            <person name="Anderson J.B."/>
            <person name="Grigoriev I.V."/>
            <person name="Gueldener U."/>
            <person name="Muensterkoetter M."/>
            <person name="Nagy L.G."/>
        </authorList>
    </citation>
    <scope>NUCLEOTIDE SEQUENCE [LARGE SCALE GENOMIC DNA]</scope>
    <source>
        <strain evidence="4">Ar21-2</strain>
    </source>
</reference>
<evidence type="ECO:0000313" key="4">
    <source>
        <dbReference type="Proteomes" id="UP000217790"/>
    </source>
</evidence>
<keyword evidence="4" id="KW-1185">Reference proteome</keyword>
<dbReference type="EMBL" id="KZ293686">
    <property type="protein sequence ID" value="PBK86078.1"/>
    <property type="molecule type" value="Genomic_DNA"/>
</dbReference>
<dbReference type="Proteomes" id="UP000217790">
    <property type="component" value="Unassembled WGS sequence"/>
</dbReference>
<evidence type="ECO:0000256" key="2">
    <source>
        <dbReference type="SAM" id="SignalP"/>
    </source>
</evidence>
<feature type="region of interest" description="Disordered" evidence="1">
    <location>
        <begin position="62"/>
        <end position="97"/>
    </location>
</feature>
<dbReference type="InterPro" id="IPR046521">
    <property type="entry name" value="DUF6698"/>
</dbReference>
<dbReference type="InParanoid" id="A0A2H3D5K1"/>
<feature type="compositionally biased region" description="Acidic residues" evidence="1">
    <location>
        <begin position="64"/>
        <end position="86"/>
    </location>
</feature>
<name>A0A2H3D5K1_ARMGA</name>
<protein>
    <submittedName>
        <fullName evidence="3">Uncharacterized protein</fullName>
    </submittedName>
</protein>
<dbReference type="AlphaFoldDB" id="A0A2H3D5K1"/>
<evidence type="ECO:0000256" key="1">
    <source>
        <dbReference type="SAM" id="MobiDB-lite"/>
    </source>
</evidence>
<dbReference type="Pfam" id="PF20414">
    <property type="entry name" value="DUF6698"/>
    <property type="match status" value="1"/>
</dbReference>
<dbReference type="STRING" id="47427.A0A2H3D5K1"/>
<accession>A0A2H3D5K1</accession>
<gene>
    <name evidence="3" type="ORF">ARMGADRAFT_1035815</name>
</gene>
<evidence type="ECO:0000313" key="3">
    <source>
        <dbReference type="EMBL" id="PBK86078.1"/>
    </source>
</evidence>
<keyword evidence="2" id="KW-0732">Signal</keyword>
<organism evidence="3 4">
    <name type="scientific">Armillaria gallica</name>
    <name type="common">Bulbous honey fungus</name>
    <name type="synonym">Armillaria bulbosa</name>
    <dbReference type="NCBI Taxonomy" id="47427"/>
    <lineage>
        <taxon>Eukaryota</taxon>
        <taxon>Fungi</taxon>
        <taxon>Dikarya</taxon>
        <taxon>Basidiomycota</taxon>
        <taxon>Agaricomycotina</taxon>
        <taxon>Agaricomycetes</taxon>
        <taxon>Agaricomycetidae</taxon>
        <taxon>Agaricales</taxon>
        <taxon>Marasmiineae</taxon>
        <taxon>Physalacriaceae</taxon>
        <taxon>Armillaria</taxon>
    </lineage>
</organism>
<sequence length="549" mass="62403">MLHCLYCWLLCISLSIWLILCCQKKKDKKPSVDEIIKQAGCWFSRAVDPFINVKNAIIVGMNGSDEDGGDEEEEGGDKEEDNNDEATMDKSNEEDSLDTPYMQAASNSAHSDDTGKFQEARACRQVYMEAVQNGEISNEWWCLPLFLFDEDLIKQDNLTAGLFHGYVLFFCHIFLGSGLPERQGKTNGCDMVVTRHAMTTVTGHHIAYAATQAHYCMGAVKKWQQFDGGFDLWCFFWSIVDFFEGADKDDNADEILVWWNKYMLVFFGKWSNIIGAERKNVVKRRRPVKKRRSWKIIKCSSPARSTFKSLNDIPQRLPSNLIPDPLNVPLIKALPPGRLNVPCGCLLDSAVVLGPLDVLCTLDNALAHALVNETKLLPKNFVLLQHILVPTVRPVTPALEIVLQHCIMRPLTQNLPLPMRRSSVFGTIKEVHHNLMNPTRLRRPVVIIITLDHLQESLAQVESTGMLLQSWKLLLAKQRTDVAFLRTMRQSDRNHQRRGRRTESDVCNAVCRLDLVTRLDQSHLARKALQGLAKERHIYDQAQVTNRTP</sequence>
<feature type="chain" id="PRO_5013763008" evidence="2">
    <location>
        <begin position="22"/>
        <end position="549"/>
    </location>
</feature>
<feature type="signal peptide" evidence="2">
    <location>
        <begin position="1"/>
        <end position="21"/>
    </location>
</feature>